<dbReference type="AlphaFoldDB" id="A0A2N9EYN0"/>
<dbReference type="Pfam" id="PF22936">
    <property type="entry name" value="Pol_BBD"/>
    <property type="match status" value="1"/>
</dbReference>
<accession>A0A2N9EYN0</accession>
<dbReference type="InterPro" id="IPR054722">
    <property type="entry name" value="PolX-like_BBD"/>
</dbReference>
<feature type="domain" description="Retrovirus-related Pol polyprotein from transposon TNT 1-94-like beta-barrel" evidence="3">
    <location>
        <begin position="398"/>
        <end position="466"/>
    </location>
</feature>
<name>A0A2N9EYN0_FAGSY</name>
<dbReference type="EMBL" id="OIVN01000407">
    <property type="protein sequence ID" value="SPC79709.1"/>
    <property type="molecule type" value="Genomic_DNA"/>
</dbReference>
<feature type="region of interest" description="Disordered" evidence="1">
    <location>
        <begin position="1"/>
        <end position="23"/>
    </location>
</feature>
<sequence length="523" mass="56911">MAPQPNSSASANAMNDDPLPSSPYYLHPSDNSSLILVPEPLTGDNFHSWFRSMDMALTIKNKLGFVDGSIREPEVNPSVLYKPTAYIIWKELQEKFSQSNGPQIFQLEKDIGSLTQNQNPVSEYYTLLQGLWEELLNYSPNPICNCSPSCSCGAMTKTLEKYEQRCVMQFLMGLNESFAPVRGQILLMDPMPPINKVFSLIRQEERQRSIGSLNASLSSPFVESTALLCKSEGTKTVGSKQLFQKKERPQCTHCGLLGHTIDKCYKLHGFPPGYKTRGKTPAANQTSLTSFGQTAGAVTNEFSNLQLSQVQAQCEQLLALLNNKALSNPIGHASNSYHQASTNTASANTALSNLPSSSMTGIPIYTSSCSSSNFTPNLLHSVFSAHTTSHSTIKHNSWILDTGATDHIVHSISCLSTITSTIRATVELPNGNMVPVTHIGTVTLSPSLILTNVLCVPSFHFNLISAFTPWRMIGLGKICNGLYFLQLHALDSQLNQLQSAASAESASFHSAHTTVASVSNLTA</sequence>
<evidence type="ECO:0000259" key="2">
    <source>
        <dbReference type="Pfam" id="PF14244"/>
    </source>
</evidence>
<proteinExistence type="predicted"/>
<reference evidence="4" key="1">
    <citation type="submission" date="2018-02" db="EMBL/GenBank/DDBJ databases">
        <authorList>
            <person name="Cohen D.B."/>
            <person name="Kent A.D."/>
        </authorList>
    </citation>
    <scope>NUCLEOTIDE SEQUENCE</scope>
</reference>
<protein>
    <recommendedName>
        <fullName evidence="5">Retrotransposon Copia-like N-terminal domain-containing protein</fullName>
    </recommendedName>
</protein>
<dbReference type="PANTHER" id="PTHR34222:SF99">
    <property type="entry name" value="PROTEIN, PUTATIVE-RELATED"/>
    <property type="match status" value="1"/>
</dbReference>
<dbReference type="PANTHER" id="PTHR34222">
    <property type="entry name" value="GAG_PRE-INTEGRS DOMAIN-CONTAINING PROTEIN"/>
    <property type="match status" value="1"/>
</dbReference>
<gene>
    <name evidence="4" type="ORF">FSB_LOCUS7591</name>
</gene>
<evidence type="ECO:0000256" key="1">
    <source>
        <dbReference type="SAM" id="MobiDB-lite"/>
    </source>
</evidence>
<evidence type="ECO:0000259" key="3">
    <source>
        <dbReference type="Pfam" id="PF22936"/>
    </source>
</evidence>
<organism evidence="4">
    <name type="scientific">Fagus sylvatica</name>
    <name type="common">Beechnut</name>
    <dbReference type="NCBI Taxonomy" id="28930"/>
    <lineage>
        <taxon>Eukaryota</taxon>
        <taxon>Viridiplantae</taxon>
        <taxon>Streptophyta</taxon>
        <taxon>Embryophyta</taxon>
        <taxon>Tracheophyta</taxon>
        <taxon>Spermatophyta</taxon>
        <taxon>Magnoliopsida</taxon>
        <taxon>eudicotyledons</taxon>
        <taxon>Gunneridae</taxon>
        <taxon>Pentapetalae</taxon>
        <taxon>rosids</taxon>
        <taxon>fabids</taxon>
        <taxon>Fagales</taxon>
        <taxon>Fagaceae</taxon>
        <taxon>Fagus</taxon>
    </lineage>
</organism>
<evidence type="ECO:0000313" key="4">
    <source>
        <dbReference type="EMBL" id="SPC79709.1"/>
    </source>
</evidence>
<dbReference type="InterPro" id="IPR029472">
    <property type="entry name" value="Copia-like_N"/>
</dbReference>
<feature type="domain" description="Retrotransposon Copia-like N-terminal" evidence="2">
    <location>
        <begin position="27"/>
        <end position="74"/>
    </location>
</feature>
<evidence type="ECO:0008006" key="5">
    <source>
        <dbReference type="Google" id="ProtNLM"/>
    </source>
</evidence>
<dbReference type="Pfam" id="PF14244">
    <property type="entry name" value="Retrotran_gag_3"/>
    <property type="match status" value="1"/>
</dbReference>